<dbReference type="SUPFAM" id="SSF50129">
    <property type="entry name" value="GroES-like"/>
    <property type="match status" value="1"/>
</dbReference>
<dbReference type="OrthoDB" id="146629at2157"/>
<dbReference type="Gene3D" id="3.40.50.720">
    <property type="entry name" value="NAD(P)-binding Rossmann-like Domain"/>
    <property type="match status" value="1"/>
</dbReference>
<dbReference type="PANTHER" id="PTHR44154:SF1">
    <property type="entry name" value="QUINONE OXIDOREDUCTASE"/>
    <property type="match status" value="1"/>
</dbReference>
<dbReference type="InterPro" id="IPR051603">
    <property type="entry name" value="Zinc-ADH_QOR/CCCR"/>
</dbReference>
<evidence type="ECO:0000313" key="3">
    <source>
        <dbReference type="EMBL" id="SFR61506.1"/>
    </source>
</evidence>
<dbReference type="AlphaFoldDB" id="A0A1I6I437"/>
<dbReference type="EMBL" id="FOYS01000004">
    <property type="protein sequence ID" value="SFR61506.1"/>
    <property type="molecule type" value="Genomic_DNA"/>
</dbReference>
<dbReference type="Proteomes" id="UP000243250">
    <property type="component" value="Unassembled WGS sequence"/>
</dbReference>
<dbReference type="RefSeq" id="WP_089882019.1">
    <property type="nucleotide sequence ID" value="NZ_FOYS01000004.1"/>
</dbReference>
<gene>
    <name evidence="3" type="ORF">SAMN04488124_2795</name>
</gene>
<dbReference type="InterPro" id="IPR013149">
    <property type="entry name" value="ADH-like_C"/>
</dbReference>
<protein>
    <submittedName>
        <fullName evidence="3">Alcohol dehydrogenase GroES-like domain-containing protein</fullName>
    </submittedName>
</protein>
<evidence type="ECO:0000256" key="1">
    <source>
        <dbReference type="ARBA" id="ARBA00022857"/>
    </source>
</evidence>
<dbReference type="InterPro" id="IPR036291">
    <property type="entry name" value="NAD(P)-bd_dom_sf"/>
</dbReference>
<dbReference type="GO" id="GO:0044281">
    <property type="term" value="P:small molecule metabolic process"/>
    <property type="evidence" value="ECO:0007669"/>
    <property type="project" value="UniProtKB-ARBA"/>
</dbReference>
<proteinExistence type="predicted"/>
<sequence length="318" mass="33277">MRAVRFHEHGGPDVLTVDDVDEPDPGYGQVVVEVGAIGVNPVDTYFREGAYPVPGLPFVPGSDLAGTVVSVGEGVERFTLGDRVFGTGLGNGMSGTYAEQVASPAGLLAHLPEDVELADAAALALVGTTAWQALVEHGEVKPADTVLVHGGSGGVGHVAVQLAATMGAHVVTTASPDSHDALTALGAEAAFDYDHPNLERAISEEYAPDVVLDTHMDRYLQLNANVAADGARIVGVGNDTAEGGFDDIGVTKGKELRYQFMSMFNTRETDAVLSRLGDLLLRDDVSPVVHETYELAEAGEAQRAVLHDSFLGKLVLVP</sequence>
<dbReference type="InterPro" id="IPR020843">
    <property type="entry name" value="ER"/>
</dbReference>
<feature type="domain" description="Enoyl reductase (ER)" evidence="2">
    <location>
        <begin position="10"/>
        <end position="316"/>
    </location>
</feature>
<accession>A0A1I6I437</accession>
<evidence type="ECO:0000259" key="2">
    <source>
        <dbReference type="SMART" id="SM00829"/>
    </source>
</evidence>
<dbReference type="SMART" id="SM00829">
    <property type="entry name" value="PKS_ER"/>
    <property type="match status" value="1"/>
</dbReference>
<dbReference type="PANTHER" id="PTHR44154">
    <property type="entry name" value="QUINONE OXIDOREDUCTASE"/>
    <property type="match status" value="1"/>
</dbReference>
<dbReference type="GO" id="GO:0016616">
    <property type="term" value="F:oxidoreductase activity, acting on the CH-OH group of donors, NAD or NADP as acceptor"/>
    <property type="evidence" value="ECO:0007669"/>
    <property type="project" value="UniProtKB-ARBA"/>
</dbReference>
<dbReference type="InterPro" id="IPR011032">
    <property type="entry name" value="GroES-like_sf"/>
</dbReference>
<dbReference type="Pfam" id="PF00107">
    <property type="entry name" value="ADH_zinc_N"/>
    <property type="match status" value="1"/>
</dbReference>
<reference evidence="4" key="1">
    <citation type="submission" date="2016-10" db="EMBL/GenBank/DDBJ databases">
        <authorList>
            <person name="Varghese N."/>
            <person name="Submissions S."/>
        </authorList>
    </citation>
    <scope>NUCLEOTIDE SEQUENCE [LARGE SCALE GENOMIC DNA]</scope>
    <source>
        <strain evidence="4">CGMCC 1.8711</strain>
    </source>
</reference>
<name>A0A1I6I437_9EURY</name>
<dbReference type="GO" id="GO:0043168">
    <property type="term" value="F:anion binding"/>
    <property type="evidence" value="ECO:0007669"/>
    <property type="project" value="UniProtKB-ARBA"/>
</dbReference>
<dbReference type="STRING" id="555875.SAMN04488124_2795"/>
<dbReference type="Pfam" id="PF08240">
    <property type="entry name" value="ADH_N"/>
    <property type="match status" value="1"/>
</dbReference>
<organism evidence="3 4">
    <name type="scientific">Halogeometricum limi</name>
    <dbReference type="NCBI Taxonomy" id="555875"/>
    <lineage>
        <taxon>Archaea</taxon>
        <taxon>Methanobacteriati</taxon>
        <taxon>Methanobacteriota</taxon>
        <taxon>Stenosarchaea group</taxon>
        <taxon>Halobacteria</taxon>
        <taxon>Halobacteriales</taxon>
        <taxon>Haloferacaceae</taxon>
        <taxon>Halogeometricum</taxon>
    </lineage>
</organism>
<keyword evidence="1" id="KW-0521">NADP</keyword>
<keyword evidence="4" id="KW-1185">Reference proteome</keyword>
<dbReference type="CDD" id="cd08253">
    <property type="entry name" value="zeta_crystallin"/>
    <property type="match status" value="1"/>
</dbReference>
<dbReference type="SUPFAM" id="SSF51735">
    <property type="entry name" value="NAD(P)-binding Rossmann-fold domains"/>
    <property type="match status" value="1"/>
</dbReference>
<dbReference type="InterPro" id="IPR013154">
    <property type="entry name" value="ADH-like_N"/>
</dbReference>
<dbReference type="Gene3D" id="3.90.180.10">
    <property type="entry name" value="Medium-chain alcohol dehydrogenases, catalytic domain"/>
    <property type="match status" value="1"/>
</dbReference>
<dbReference type="GO" id="GO:0030554">
    <property type="term" value="F:adenyl nucleotide binding"/>
    <property type="evidence" value="ECO:0007669"/>
    <property type="project" value="UniProtKB-ARBA"/>
</dbReference>
<evidence type="ECO:0000313" key="4">
    <source>
        <dbReference type="Proteomes" id="UP000243250"/>
    </source>
</evidence>